<gene>
    <name evidence="3" type="ORF">E5676_scaffold96G00250</name>
    <name evidence="2" type="ORF">E6C27_scaffold134G00280</name>
</gene>
<dbReference type="OrthoDB" id="2272416at2759"/>
<evidence type="ECO:0000313" key="3">
    <source>
        <dbReference type="EMBL" id="TYK16770.1"/>
    </source>
</evidence>
<dbReference type="Proteomes" id="UP000321947">
    <property type="component" value="Unassembled WGS sequence"/>
</dbReference>
<dbReference type="EMBL" id="SSTE01021884">
    <property type="protein sequence ID" value="KAA0031948.1"/>
    <property type="molecule type" value="Genomic_DNA"/>
</dbReference>
<evidence type="ECO:0000313" key="2">
    <source>
        <dbReference type="EMBL" id="KAA0031948.1"/>
    </source>
</evidence>
<evidence type="ECO:0000313" key="4">
    <source>
        <dbReference type="Proteomes" id="UP000321393"/>
    </source>
</evidence>
<evidence type="ECO:0000259" key="1">
    <source>
        <dbReference type="PROSITE" id="PS50003"/>
    </source>
</evidence>
<dbReference type="GO" id="GO:0016301">
    <property type="term" value="F:kinase activity"/>
    <property type="evidence" value="ECO:0007669"/>
    <property type="project" value="UniProtKB-KW"/>
</dbReference>
<proteinExistence type="predicted"/>
<reference evidence="4 5" key="1">
    <citation type="submission" date="2019-08" db="EMBL/GenBank/DDBJ databases">
        <title>Draft genome sequences of two oriental melons (Cucumis melo L. var makuwa).</title>
        <authorList>
            <person name="Kwon S.-Y."/>
        </authorList>
    </citation>
    <scope>NUCLEOTIDE SEQUENCE [LARGE SCALE GENOMIC DNA]</scope>
    <source>
        <strain evidence="5">cv. Chang Bougi</strain>
        <strain evidence="4">cv. SW 3</strain>
        <tissue evidence="2">Leaf</tissue>
    </source>
</reference>
<keyword evidence="3" id="KW-0418">Kinase</keyword>
<name>A0A5A7SMT4_CUCMM</name>
<dbReference type="AlphaFoldDB" id="A0A5A7SMT4"/>
<accession>A0A5A7SMT4</accession>
<dbReference type="InterPro" id="IPR001849">
    <property type="entry name" value="PH_domain"/>
</dbReference>
<feature type="domain" description="PH" evidence="1">
    <location>
        <begin position="1"/>
        <end position="28"/>
    </location>
</feature>
<protein>
    <submittedName>
        <fullName evidence="2">A-kinase anchor protein 12</fullName>
    </submittedName>
</protein>
<comment type="caution">
    <text evidence="2">The sequence shown here is derived from an EMBL/GenBank/DDBJ whole genome shotgun (WGS) entry which is preliminary data.</text>
</comment>
<evidence type="ECO:0000313" key="5">
    <source>
        <dbReference type="Proteomes" id="UP000321947"/>
    </source>
</evidence>
<dbReference type="Proteomes" id="UP000321393">
    <property type="component" value="Unassembled WGS sequence"/>
</dbReference>
<keyword evidence="3" id="KW-0808">Transferase</keyword>
<sequence>MLGAIEFRGTTEPKEVEKWIRTLEKLFRVMQCLEERKVDLTVLLLQEDAEDWWILEEGLIGKTSRRFSIGCAGMGIRNKSVMIVVEDMNELEGERASLAVDVARRGITRVNVKTSLEKMKKN</sequence>
<organism evidence="2 4">
    <name type="scientific">Cucumis melo var. makuwa</name>
    <name type="common">Oriental melon</name>
    <dbReference type="NCBI Taxonomy" id="1194695"/>
    <lineage>
        <taxon>Eukaryota</taxon>
        <taxon>Viridiplantae</taxon>
        <taxon>Streptophyta</taxon>
        <taxon>Embryophyta</taxon>
        <taxon>Tracheophyta</taxon>
        <taxon>Spermatophyta</taxon>
        <taxon>Magnoliopsida</taxon>
        <taxon>eudicotyledons</taxon>
        <taxon>Gunneridae</taxon>
        <taxon>Pentapetalae</taxon>
        <taxon>rosids</taxon>
        <taxon>fabids</taxon>
        <taxon>Cucurbitales</taxon>
        <taxon>Cucurbitaceae</taxon>
        <taxon>Benincaseae</taxon>
        <taxon>Cucumis</taxon>
    </lineage>
</organism>
<dbReference type="PROSITE" id="PS50003">
    <property type="entry name" value="PH_DOMAIN"/>
    <property type="match status" value="1"/>
</dbReference>
<dbReference type="EMBL" id="SSTD01008275">
    <property type="protein sequence ID" value="TYK16770.1"/>
    <property type="molecule type" value="Genomic_DNA"/>
</dbReference>